<feature type="compositionally biased region" description="Basic residues" evidence="1">
    <location>
        <begin position="10"/>
        <end position="23"/>
    </location>
</feature>
<accession>A0A9P7XVK6</accession>
<proteinExistence type="predicted"/>
<evidence type="ECO:0000313" key="2">
    <source>
        <dbReference type="EMBL" id="KAG9066988.1"/>
    </source>
</evidence>
<evidence type="ECO:0000313" key="3">
    <source>
        <dbReference type="Proteomes" id="UP000707451"/>
    </source>
</evidence>
<dbReference type="AlphaFoldDB" id="A0A9P7XVK6"/>
<protein>
    <submittedName>
        <fullName evidence="2">Uncharacterized protein</fullName>
    </submittedName>
</protein>
<keyword evidence="3" id="KW-1185">Reference proteome</keyword>
<sequence length="432" mass="47753">MGVYGITSRSHSRKHNLHNRTQRRQSSVPAQYMRLKERIARSSAVETPSLANFFGPHLVISPHDRLTLQKTNSLSTRPKATITLSTVTHHNHYDFRIRPYLFSHPSRTADMATLRHTKIGSGSICKSTPRDVAVSRSNISHLCVLPASATAVVAATKEDEEDEEDEDETEDVEIDIDGVGRSGYDCNNGGYIGFPLSTIAAAVTRPGNSAAHSSFLHATTTTAVSGQGLLFDHGGFKFGARSTSTASAATFVFGSESGLESASSSQQVPSLSSSVCSTSSTLSTPPTGLDYSPDTAYPQQQQQQQKDELVKLKREAFQELASQTQRSDDLFIAKMIHWESLSSEEKAQWLERGHSQHEGATIQAGTVPPQHYRHLSAQQYPQEQQWEQREQEQEMDDLVNALECHATVKDYSALIAFEQQAEIQRRSLMEQF</sequence>
<dbReference type="EMBL" id="JAHRHY010000009">
    <property type="protein sequence ID" value="KAG9066988.1"/>
    <property type="molecule type" value="Genomic_DNA"/>
</dbReference>
<dbReference type="OrthoDB" id="2257833at2759"/>
<feature type="region of interest" description="Disordered" evidence="1">
    <location>
        <begin position="1"/>
        <end position="28"/>
    </location>
</feature>
<reference evidence="2" key="1">
    <citation type="submission" date="2021-06" db="EMBL/GenBank/DDBJ databases">
        <title>Genome Sequence of Mortierella hyaline Strain SCG-10, a Cold-Adapted, Nitrate-Reducing Fungus Isolated from Soil in Minnesota, USA.</title>
        <authorList>
            <person name="Aldossari N."/>
        </authorList>
    </citation>
    <scope>NUCLEOTIDE SEQUENCE</scope>
    <source>
        <strain evidence="2">SCG-10</strain>
    </source>
</reference>
<feature type="compositionally biased region" description="Low complexity" evidence="1">
    <location>
        <begin position="261"/>
        <end position="287"/>
    </location>
</feature>
<feature type="region of interest" description="Disordered" evidence="1">
    <location>
        <begin position="261"/>
        <end position="307"/>
    </location>
</feature>
<evidence type="ECO:0000256" key="1">
    <source>
        <dbReference type="SAM" id="MobiDB-lite"/>
    </source>
</evidence>
<dbReference type="Proteomes" id="UP000707451">
    <property type="component" value="Unassembled WGS sequence"/>
</dbReference>
<gene>
    <name evidence="2" type="ORF">KI688_012900</name>
</gene>
<name>A0A9P7XVK6_9FUNG</name>
<organism evidence="2 3">
    <name type="scientific">Linnemannia hyalina</name>
    <dbReference type="NCBI Taxonomy" id="64524"/>
    <lineage>
        <taxon>Eukaryota</taxon>
        <taxon>Fungi</taxon>
        <taxon>Fungi incertae sedis</taxon>
        <taxon>Mucoromycota</taxon>
        <taxon>Mortierellomycotina</taxon>
        <taxon>Mortierellomycetes</taxon>
        <taxon>Mortierellales</taxon>
        <taxon>Mortierellaceae</taxon>
        <taxon>Linnemannia</taxon>
    </lineage>
</organism>
<comment type="caution">
    <text evidence="2">The sequence shown here is derived from an EMBL/GenBank/DDBJ whole genome shotgun (WGS) entry which is preliminary data.</text>
</comment>